<keyword evidence="4" id="KW-0408">Iron</keyword>
<comment type="similarity">
    <text evidence="1">Belongs to the adrenodoxin/putidaredoxin family.</text>
</comment>
<dbReference type="InterPro" id="IPR012675">
    <property type="entry name" value="Beta-grasp_dom_sf"/>
</dbReference>
<dbReference type="EMBL" id="CP011801">
    <property type="protein sequence ID" value="ALA60693.1"/>
    <property type="molecule type" value="Genomic_DNA"/>
</dbReference>
<dbReference type="PRINTS" id="PR00355">
    <property type="entry name" value="ADRENODOXIN"/>
</dbReference>
<keyword evidence="5" id="KW-0411">Iron-sulfur</keyword>
<keyword evidence="3" id="KW-0479">Metal-binding</keyword>
<gene>
    <name evidence="8" type="primary">fdxB</name>
    <name evidence="8" type="ORF">NITMOv2_4317</name>
</gene>
<dbReference type="PATRIC" id="fig|42253.5.peg.4261"/>
<evidence type="ECO:0000256" key="3">
    <source>
        <dbReference type="ARBA" id="ARBA00022723"/>
    </source>
</evidence>
<dbReference type="SUPFAM" id="SSF54292">
    <property type="entry name" value="2Fe-2S ferredoxin-like"/>
    <property type="match status" value="1"/>
</dbReference>
<organism evidence="8 9">
    <name type="scientific">Nitrospira moscoviensis</name>
    <dbReference type="NCBI Taxonomy" id="42253"/>
    <lineage>
        <taxon>Bacteria</taxon>
        <taxon>Pseudomonadati</taxon>
        <taxon>Nitrospirota</taxon>
        <taxon>Nitrospiria</taxon>
        <taxon>Nitrospirales</taxon>
        <taxon>Nitrospiraceae</taxon>
        <taxon>Nitrospira</taxon>
    </lineage>
</organism>
<dbReference type="OrthoDB" id="9799640at2"/>
<evidence type="ECO:0000256" key="6">
    <source>
        <dbReference type="ARBA" id="ARBA00034078"/>
    </source>
</evidence>
<dbReference type="GO" id="GO:0009055">
    <property type="term" value="F:electron transfer activity"/>
    <property type="evidence" value="ECO:0007669"/>
    <property type="project" value="TreeGrafter"/>
</dbReference>
<dbReference type="PROSITE" id="PS51085">
    <property type="entry name" value="2FE2S_FER_2"/>
    <property type="match status" value="1"/>
</dbReference>
<keyword evidence="9" id="KW-1185">Reference proteome</keyword>
<dbReference type="InterPro" id="IPR036010">
    <property type="entry name" value="2Fe-2S_ferredoxin-like_sf"/>
</dbReference>
<accession>A0A0K2GI98</accession>
<dbReference type="RefSeq" id="WP_053381508.1">
    <property type="nucleotide sequence ID" value="NZ_CP011801.1"/>
</dbReference>
<dbReference type="GO" id="GO:0005829">
    <property type="term" value="C:cytosol"/>
    <property type="evidence" value="ECO:0007669"/>
    <property type="project" value="TreeGrafter"/>
</dbReference>
<dbReference type="CDD" id="cd00207">
    <property type="entry name" value="fer2"/>
    <property type="match status" value="1"/>
</dbReference>
<reference evidence="8 9" key="1">
    <citation type="journal article" date="2015" name="Proc. Natl. Acad. Sci. U.S.A.">
        <title>Expanded metabolic versatility of ubiquitous nitrite-oxidizing bacteria from the genus Nitrospira.</title>
        <authorList>
            <person name="Koch H."/>
            <person name="Lucker S."/>
            <person name="Albertsen M."/>
            <person name="Kitzinger K."/>
            <person name="Herbold C."/>
            <person name="Spieck E."/>
            <person name="Nielsen P.H."/>
            <person name="Wagner M."/>
            <person name="Daims H."/>
        </authorList>
    </citation>
    <scope>NUCLEOTIDE SEQUENCE [LARGE SCALE GENOMIC DNA]</scope>
    <source>
        <strain evidence="8 9">NSP M-1</strain>
    </source>
</reference>
<sequence>MGGTNPYIEKTDYELPKTTYTVTYIAPNGQVTKVAVDPAKIPYGSTGLPGSILDIAMGNGVELEHVCGGVCACSTCHVVVKQGLETCNEGTDDEFDQLDEAPMTTLQSRLGCQCVPNGTKDIVVEIPAVNKNLVKEGH</sequence>
<dbReference type="Proteomes" id="UP000069205">
    <property type="component" value="Chromosome"/>
</dbReference>
<dbReference type="GO" id="GO:0046872">
    <property type="term" value="F:metal ion binding"/>
    <property type="evidence" value="ECO:0007669"/>
    <property type="project" value="UniProtKB-KW"/>
</dbReference>
<name>A0A0K2GI98_NITMO</name>
<dbReference type="STRING" id="42253.NITMOv2_4317"/>
<dbReference type="InterPro" id="IPR001055">
    <property type="entry name" value="Adrenodoxin-like"/>
</dbReference>
<keyword evidence="2" id="KW-0001">2Fe-2S</keyword>
<dbReference type="Gene3D" id="3.10.20.30">
    <property type="match status" value="1"/>
</dbReference>
<dbReference type="AlphaFoldDB" id="A0A0K2GI98"/>
<feature type="domain" description="2Fe-2S ferredoxin-type" evidence="7">
    <location>
        <begin position="20"/>
        <end position="130"/>
    </location>
</feature>
<evidence type="ECO:0000256" key="5">
    <source>
        <dbReference type="ARBA" id="ARBA00023014"/>
    </source>
</evidence>
<evidence type="ECO:0000256" key="4">
    <source>
        <dbReference type="ARBA" id="ARBA00023004"/>
    </source>
</evidence>
<protein>
    <submittedName>
        <fullName evidence="8">2Fe-2S ferredoxin</fullName>
    </submittedName>
</protein>
<comment type="cofactor">
    <cofactor evidence="6">
        <name>[2Fe-2S] cluster</name>
        <dbReference type="ChEBI" id="CHEBI:190135"/>
    </cofactor>
</comment>
<proteinExistence type="inferred from homology"/>
<dbReference type="Pfam" id="PF00111">
    <property type="entry name" value="Fer2"/>
    <property type="match status" value="1"/>
</dbReference>
<dbReference type="InterPro" id="IPR001041">
    <property type="entry name" value="2Fe-2S_ferredoxin-type"/>
</dbReference>
<dbReference type="GO" id="GO:0051537">
    <property type="term" value="F:2 iron, 2 sulfur cluster binding"/>
    <property type="evidence" value="ECO:0007669"/>
    <property type="project" value="UniProtKB-KW"/>
</dbReference>
<evidence type="ECO:0000313" key="9">
    <source>
        <dbReference type="Proteomes" id="UP000069205"/>
    </source>
</evidence>
<dbReference type="GO" id="GO:0140647">
    <property type="term" value="P:P450-containing electron transport chain"/>
    <property type="evidence" value="ECO:0007669"/>
    <property type="project" value="InterPro"/>
</dbReference>
<evidence type="ECO:0000313" key="8">
    <source>
        <dbReference type="EMBL" id="ALA60693.1"/>
    </source>
</evidence>
<evidence type="ECO:0000256" key="2">
    <source>
        <dbReference type="ARBA" id="ARBA00022714"/>
    </source>
</evidence>
<evidence type="ECO:0000259" key="7">
    <source>
        <dbReference type="PROSITE" id="PS51085"/>
    </source>
</evidence>
<dbReference type="KEGG" id="nmv:NITMOv2_4317"/>
<dbReference type="PANTHER" id="PTHR23426">
    <property type="entry name" value="FERREDOXIN/ADRENODOXIN"/>
    <property type="match status" value="1"/>
</dbReference>
<evidence type="ECO:0000256" key="1">
    <source>
        <dbReference type="ARBA" id="ARBA00010914"/>
    </source>
</evidence>
<dbReference type="PANTHER" id="PTHR23426:SF65">
    <property type="entry name" value="FERREDOXIN-2, MITOCHONDRIAL"/>
    <property type="match status" value="1"/>
</dbReference>